<feature type="disulfide bond" evidence="8">
    <location>
        <begin position="1557"/>
        <end position="1566"/>
    </location>
</feature>
<dbReference type="InterPro" id="IPR001304">
    <property type="entry name" value="C-type_lectin-like"/>
</dbReference>
<dbReference type="PANTHER" id="PTHR47324">
    <property type="entry name" value="PROTEIN IRG-7-RELATED"/>
    <property type="match status" value="1"/>
</dbReference>
<dbReference type="CDD" id="cd00054">
    <property type="entry name" value="EGF_CA"/>
    <property type="match status" value="1"/>
</dbReference>
<feature type="domain" description="EGF-like" evidence="10">
    <location>
        <begin position="1415"/>
        <end position="1452"/>
    </location>
</feature>
<dbReference type="PROSITE" id="PS50041">
    <property type="entry name" value="C_TYPE_LECTIN_2"/>
    <property type="match status" value="2"/>
</dbReference>
<dbReference type="SMART" id="SM00192">
    <property type="entry name" value="LDLa"/>
    <property type="match status" value="1"/>
</dbReference>
<dbReference type="SMART" id="SM00181">
    <property type="entry name" value="EGF"/>
    <property type="match status" value="10"/>
</dbReference>
<evidence type="ECO:0000256" key="7">
    <source>
        <dbReference type="ARBA" id="ARBA00023180"/>
    </source>
</evidence>
<dbReference type="CDD" id="cd00037">
    <property type="entry name" value="CLECT"/>
    <property type="match status" value="2"/>
</dbReference>
<feature type="domain" description="Sushi" evidence="13">
    <location>
        <begin position="1927"/>
        <end position="1997"/>
    </location>
</feature>
<dbReference type="PROSITE" id="PS50068">
    <property type="entry name" value="LDLRA_2"/>
    <property type="match status" value="1"/>
</dbReference>
<feature type="disulfide bond" evidence="8">
    <location>
        <begin position="1593"/>
        <end position="1602"/>
    </location>
</feature>
<dbReference type="FunFam" id="2.10.25.10:FF:000045">
    <property type="entry name" value="Slit guidance ligand 2"/>
    <property type="match status" value="1"/>
</dbReference>
<dbReference type="EMBL" id="BTSX01000003">
    <property type="protein sequence ID" value="GMS88863.1"/>
    <property type="molecule type" value="Genomic_DNA"/>
</dbReference>
<feature type="domain" description="EGF-like" evidence="10">
    <location>
        <begin position="1571"/>
        <end position="1603"/>
    </location>
</feature>
<accession>A0AAV5T0L8</accession>
<dbReference type="SMART" id="SM00032">
    <property type="entry name" value="CCP"/>
    <property type="match status" value="1"/>
</dbReference>
<evidence type="ECO:0000256" key="5">
    <source>
        <dbReference type="ARBA" id="ARBA00022737"/>
    </source>
</evidence>
<comment type="caution">
    <text evidence="14">The sequence shown here is derived from an EMBL/GenBank/DDBJ whole genome shotgun (WGS) entry which is preliminary data.</text>
</comment>
<evidence type="ECO:0000259" key="10">
    <source>
        <dbReference type="PROSITE" id="PS50026"/>
    </source>
</evidence>
<dbReference type="InterPro" id="IPR002172">
    <property type="entry name" value="LDrepeatLR_classA_rpt"/>
</dbReference>
<feature type="domain" description="C-type lectin" evidence="11">
    <location>
        <begin position="64"/>
        <end position="181"/>
    </location>
</feature>
<keyword evidence="15" id="KW-1185">Reference proteome</keyword>
<feature type="domain" description="EGF-like" evidence="10">
    <location>
        <begin position="1490"/>
        <end position="1527"/>
    </location>
</feature>
<dbReference type="Pfam" id="PF02494">
    <property type="entry name" value="HYR"/>
    <property type="match status" value="1"/>
</dbReference>
<comment type="caution">
    <text evidence="8">Lacks conserved residue(s) required for the propagation of feature annotation.</text>
</comment>
<feature type="domain" description="C-type lectin" evidence="11">
    <location>
        <begin position="979"/>
        <end position="1086"/>
    </location>
</feature>
<dbReference type="Proteomes" id="UP001432027">
    <property type="component" value="Unassembled WGS sequence"/>
</dbReference>
<keyword evidence="2" id="KW-0964">Secreted</keyword>
<feature type="disulfide bond" evidence="8">
    <location>
        <begin position="1267"/>
        <end position="1276"/>
    </location>
</feature>
<dbReference type="InterPro" id="IPR000742">
    <property type="entry name" value="EGF"/>
</dbReference>
<evidence type="ECO:0000313" key="14">
    <source>
        <dbReference type="EMBL" id="GMS88863.1"/>
    </source>
</evidence>
<evidence type="ECO:0000256" key="1">
    <source>
        <dbReference type="ARBA" id="ARBA00004613"/>
    </source>
</evidence>
<dbReference type="PROSITE" id="PS50825">
    <property type="entry name" value="HYR"/>
    <property type="match status" value="1"/>
</dbReference>
<feature type="domain" description="HYR" evidence="12">
    <location>
        <begin position="1847"/>
        <end position="1926"/>
    </location>
</feature>
<dbReference type="Gene3D" id="4.10.400.10">
    <property type="entry name" value="Low-density Lipoprotein Receptor"/>
    <property type="match status" value="1"/>
</dbReference>
<dbReference type="GO" id="GO:0007399">
    <property type="term" value="P:nervous system development"/>
    <property type="evidence" value="ECO:0007669"/>
    <property type="project" value="UniProtKB-ARBA"/>
</dbReference>
<keyword evidence="6 8" id="KW-1015">Disulfide bond</keyword>
<dbReference type="SUPFAM" id="SSF57196">
    <property type="entry name" value="EGF/Laminin"/>
    <property type="match status" value="4"/>
</dbReference>
<dbReference type="SUPFAM" id="SSF56436">
    <property type="entry name" value="C-type lectin-like"/>
    <property type="match status" value="2"/>
</dbReference>
<dbReference type="InterPro" id="IPR003410">
    <property type="entry name" value="HYR_dom"/>
</dbReference>
<evidence type="ECO:0000256" key="2">
    <source>
        <dbReference type="ARBA" id="ARBA00022525"/>
    </source>
</evidence>
<feature type="disulfide bond" evidence="8">
    <location>
        <begin position="1538"/>
        <end position="1555"/>
    </location>
</feature>
<evidence type="ECO:0000256" key="8">
    <source>
        <dbReference type="PROSITE-ProRule" id="PRU00076"/>
    </source>
</evidence>
<dbReference type="Pfam" id="PF00008">
    <property type="entry name" value="EGF"/>
    <property type="match status" value="1"/>
</dbReference>
<evidence type="ECO:0000259" key="11">
    <source>
        <dbReference type="PROSITE" id="PS50041"/>
    </source>
</evidence>
<feature type="domain" description="Sushi" evidence="13">
    <location>
        <begin position="255"/>
        <end position="312"/>
    </location>
</feature>
<evidence type="ECO:0000259" key="13">
    <source>
        <dbReference type="PROSITE" id="PS50923"/>
    </source>
</evidence>
<feature type="disulfide bond" evidence="8">
    <location>
        <begin position="1629"/>
        <end position="1638"/>
    </location>
</feature>
<feature type="non-terminal residue" evidence="14">
    <location>
        <position position="2067"/>
    </location>
</feature>
<feature type="domain" description="EGF-like" evidence="10">
    <location>
        <begin position="1238"/>
        <end position="1277"/>
    </location>
</feature>
<reference evidence="14" key="1">
    <citation type="submission" date="2023-10" db="EMBL/GenBank/DDBJ databases">
        <title>Genome assembly of Pristionchus species.</title>
        <authorList>
            <person name="Yoshida K."/>
            <person name="Sommer R.J."/>
        </authorList>
    </citation>
    <scope>NUCLEOTIDE SEQUENCE</scope>
    <source>
        <strain evidence="14">RS0144</strain>
    </source>
</reference>
<evidence type="ECO:0000256" key="4">
    <source>
        <dbReference type="ARBA" id="ARBA00022729"/>
    </source>
</evidence>
<feature type="disulfide bond" evidence="8">
    <location>
        <begin position="1384"/>
        <end position="1401"/>
    </location>
</feature>
<evidence type="ECO:0000259" key="12">
    <source>
        <dbReference type="PROSITE" id="PS50825"/>
    </source>
</evidence>
<keyword evidence="9" id="KW-0768">Sushi</keyword>
<dbReference type="PROSITE" id="PS01186">
    <property type="entry name" value="EGF_2"/>
    <property type="match status" value="5"/>
</dbReference>
<dbReference type="SMART" id="SM00179">
    <property type="entry name" value="EGF_CA"/>
    <property type="match status" value="2"/>
</dbReference>
<evidence type="ECO:0000256" key="3">
    <source>
        <dbReference type="ARBA" id="ARBA00022536"/>
    </source>
</evidence>
<dbReference type="InterPro" id="IPR013320">
    <property type="entry name" value="ConA-like_dom_sf"/>
</dbReference>
<feature type="non-terminal residue" evidence="14">
    <location>
        <position position="1"/>
    </location>
</feature>
<dbReference type="InterPro" id="IPR053295">
    <property type="entry name" value="Innate_immunity_reg"/>
</dbReference>
<feature type="disulfide bond" evidence="8">
    <location>
        <begin position="1608"/>
        <end position="1618"/>
    </location>
</feature>
<dbReference type="CDD" id="cd00112">
    <property type="entry name" value="LDLa"/>
    <property type="match status" value="1"/>
</dbReference>
<dbReference type="Pfam" id="PF00057">
    <property type="entry name" value="Ldl_recept_a"/>
    <property type="match status" value="1"/>
</dbReference>
<feature type="disulfide bond" evidence="8">
    <location>
        <begin position="1442"/>
        <end position="1451"/>
    </location>
</feature>
<evidence type="ECO:0000256" key="6">
    <source>
        <dbReference type="ARBA" id="ARBA00023157"/>
    </source>
</evidence>
<evidence type="ECO:0000313" key="15">
    <source>
        <dbReference type="Proteomes" id="UP001432027"/>
    </source>
</evidence>
<organism evidence="14 15">
    <name type="scientific">Pristionchus entomophagus</name>
    <dbReference type="NCBI Taxonomy" id="358040"/>
    <lineage>
        <taxon>Eukaryota</taxon>
        <taxon>Metazoa</taxon>
        <taxon>Ecdysozoa</taxon>
        <taxon>Nematoda</taxon>
        <taxon>Chromadorea</taxon>
        <taxon>Rhabditida</taxon>
        <taxon>Rhabditina</taxon>
        <taxon>Diplogasteromorpha</taxon>
        <taxon>Diplogasteroidea</taxon>
        <taxon>Neodiplogasteridae</taxon>
        <taxon>Pristionchus</taxon>
    </lineage>
</organism>
<dbReference type="Gene3D" id="3.10.100.10">
    <property type="entry name" value="Mannose-Binding Protein A, subunit A"/>
    <property type="match status" value="2"/>
</dbReference>
<keyword evidence="7" id="KW-0325">Glycoprotein</keyword>
<gene>
    <name evidence="14" type="ORF">PENTCL1PPCAC_11038</name>
</gene>
<dbReference type="InterPro" id="IPR035976">
    <property type="entry name" value="Sushi/SCR/CCP_sf"/>
</dbReference>
<sequence>LHLLINIHLFISPLSSNVMAIIWPFLIPLSLVSAATYDFAWDAKELEYTCEGLKEQTGKQWEPSGDLCVHFSDDRYSWSNASKICATPSFSSSNALSELSWLKLRIIPESTEQYWTALKFQDAETLLDGLVSTSIYNPSWADTEPTSFDDDCVALDLSSKSSKLLGWHFEQCSTKLPVICQTFACIGDEFRCADNTRCIPKAAVNDGFEDCLDGSDEYSSGKLSTAFLNVSRAGRLARDRTRPAIKTSDDASISAECPLPQNLRDSWVVAFSGYDDGDTIMWKCNSGFAPRDQQYSVCEKSIGWYPPIQCNKFNCFEPETRNLTHFTGTLHGDRAFYATFPFYENKELTRVAVCDEGTWVYMNDELENMCVAGSFYFGHFTNDKYAQGDLMDYTCEKDFNSSIPAPNCDGAYASPMCSPDTIKPADCDGVIHKGPPLFERDWCACTQGGVMQDGECKGFTDGCSANQDTCSVGKLCTRNETAGEDYHCECPPGTCLYPFNECATEAFLGEVDKNMGECATLRCPIEDLKVPSNCRITTYDNAIVDVDMRLGYTDVICIHDAGAKKIQTRHKIRCVNGQWEVEEFNKKCNSTKGMIYQREQYDAFETASVYYSGAPSYPMSIMCNGNGEWLGEVPVDTCVNGTLRPVSNVMRCICDDGYYGVDCSKQCNQGNLKSDGLCECFPGFHGQHCEITEQCENKSPEQPSNGENIDLVFIIDLYKDGMGPLLTNTQTGLISGIQQLIRDVSYYDNEFVRNVVLIPFGTPTIVQAITIPWAEVGNFVDTLFDLQTQIDNTCQFPPEEVLGQIAVELKGLARGSIVNMLTVQPTAGLVDSIIDVFVSNALIANIITDSSVTVTGCKSSGGAFTDYFRLAKLTGGYYLDGMGAASFMQILPRFFKSSMVLIPALLAYDSDDPSPFVLDSAAQSIIAYAYDETGRSGLFGVKGLSNPDSFEIGSNKVTFQVLHNHLTGKWQSVSMMDGYYYQSVGKLDWDSAVSACEAIGGTVADFLNSYVCPSAVDLYWLPIRVNPDDNTYIWEATYRGTKIPMISPRFGGQITPPSGADCAAINCKDFTWVATPCNQAVDVLCQKSVFDTQKTASLPSDDIRTSAEFTLNPIHVSDGAWFSVRVQSNILFDYKMADMNGEQVATIKSGSTQLRMSVTTGSGGADTNAWASYASVIDSAAITRSPGQLTACPYFSMSTVPLFCRSSDDVTVQISNNEGVIRSFVARCSESLAAGYAPPPDCASTGCVTENTSYCYIDQSRVYKCSCLSGYEGDFCEIYQMAESTCEAKFQTALNEPSIDSTIITSGCGCTPDMVDCSFNRDDPCDNRCSADSKCQFIDIPSPTFKSGSPSTFPNAVAACVCNPGFAGEFCDRKEAHDCSSKPCHNGAKCEDHQDPTGFTCVCAEGYTGEFCDIPLGLCTDTTCENGGTCYNLDPLSTFCLCPNGYAGNWCERMLDLGCFNGGNETWDGRCDCTPPWTGRYCTMLKDPMPVEVCGCSDGATCVYDVKQGMEQTSCKCPANVVGDKCEMSQAPCALFPCGLHGTCVPQANGHDYKCQCDYNYAGDLCDVYVGDDGCQADTCLNGGSCEENVCVCPSPYTGTHCQETLPCKDYCLNGGTCVEVEDKPVCQCPLRNSGKQCEKEDNDKTYNILISPAAQNLGFDVQNLNPIFSVCCWVRPTPKRAEASKPVMPIFEFDFGGDNLRVTTANATIRGQSLGDFNLRMQVWQQFCVRCNAVKCDAFANGVSLGVNLMGGFTHSSSQLTLAPTPAKNEIMLNGEISRFSIYNRAINDSEVAAFTFDCASTVGTDETADALWWSLLDQIRPRSALVSPGLCESSTCLPGACGQPNHKSPPIATSCPSDMFLNSSRPMVITWKEPMFEDDVAVTKIESNYRSGDIFVWGEHHVVYTATDSANNTGRCEFDIYFAPYNCTQPKNPSRGAVLYQEAFDGESGCYSMASVQCDDVRFPLDGPKFYVCDYMGQWRRSYYSPSFTLPSCGKVSEPKQTIAGKVQFELDGYNCDQDRKKIIDTIDDLLSQYCPNGLAGCVVVTVTDCPKASIKSQRADDEAP</sequence>
<dbReference type="InterPro" id="IPR036055">
    <property type="entry name" value="LDL_receptor-like_sf"/>
</dbReference>
<dbReference type="SMART" id="SM00034">
    <property type="entry name" value="CLECT"/>
    <property type="match status" value="1"/>
</dbReference>
<dbReference type="Pfam" id="PF13385">
    <property type="entry name" value="Laminin_G_3"/>
    <property type="match status" value="1"/>
</dbReference>
<name>A0AAV5T0L8_9BILA</name>
<feature type="domain" description="EGF-like" evidence="10">
    <location>
        <begin position="1529"/>
        <end position="1567"/>
    </location>
</feature>
<feature type="domain" description="EGF-like" evidence="10">
    <location>
        <begin position="1375"/>
        <end position="1413"/>
    </location>
</feature>
<proteinExistence type="predicted"/>
<keyword evidence="5" id="KW-0677">Repeat</keyword>
<dbReference type="SUPFAM" id="SSF57424">
    <property type="entry name" value="LDL receptor-like module"/>
    <property type="match status" value="1"/>
</dbReference>
<dbReference type="PROSITE" id="PS00022">
    <property type="entry name" value="EGF_1"/>
    <property type="match status" value="9"/>
</dbReference>
<dbReference type="PANTHER" id="PTHR47324:SF1">
    <property type="entry name" value="EGF-LIKE DOMAIN-CONTAINING PROTEIN-RELATED"/>
    <property type="match status" value="1"/>
</dbReference>
<dbReference type="InterPro" id="IPR000436">
    <property type="entry name" value="Sushi_SCR_CCP_dom"/>
</dbReference>
<dbReference type="GO" id="GO:0005509">
    <property type="term" value="F:calcium ion binding"/>
    <property type="evidence" value="ECO:0007669"/>
    <property type="project" value="InterPro"/>
</dbReference>
<keyword evidence="3 8" id="KW-0245">EGF-like domain</keyword>
<dbReference type="Gene3D" id="2.10.25.10">
    <property type="entry name" value="Laminin"/>
    <property type="match status" value="5"/>
</dbReference>
<feature type="domain" description="EGF-like" evidence="10">
    <location>
        <begin position="1604"/>
        <end position="1639"/>
    </location>
</feature>
<feature type="disulfide bond" evidence="8">
    <location>
        <begin position="1517"/>
        <end position="1526"/>
    </location>
</feature>
<evidence type="ECO:0000256" key="9">
    <source>
        <dbReference type="PROSITE-ProRule" id="PRU00302"/>
    </source>
</evidence>
<comment type="subcellular location">
    <subcellularLocation>
        <location evidence="1">Secreted</location>
    </subcellularLocation>
</comment>
<dbReference type="GO" id="GO:0005576">
    <property type="term" value="C:extracellular region"/>
    <property type="evidence" value="ECO:0007669"/>
    <property type="project" value="UniProtKB-SubCell"/>
</dbReference>
<dbReference type="Gene3D" id="2.60.120.200">
    <property type="match status" value="1"/>
</dbReference>
<dbReference type="PROSITE" id="PS50026">
    <property type="entry name" value="EGF_3"/>
    <property type="match status" value="7"/>
</dbReference>
<keyword evidence="4" id="KW-0732">Signal</keyword>
<dbReference type="SUPFAM" id="SSF49899">
    <property type="entry name" value="Concanavalin A-like lectins/glucanases"/>
    <property type="match status" value="1"/>
</dbReference>
<dbReference type="InterPro" id="IPR001881">
    <property type="entry name" value="EGF-like_Ca-bd_dom"/>
</dbReference>
<dbReference type="InterPro" id="IPR016186">
    <property type="entry name" value="C-type_lectin-like/link_sf"/>
</dbReference>
<feature type="disulfide bond" evidence="8">
    <location>
        <begin position="1403"/>
        <end position="1412"/>
    </location>
</feature>
<dbReference type="SUPFAM" id="SSF57535">
    <property type="entry name" value="Complement control module/SCR domain"/>
    <property type="match status" value="1"/>
</dbReference>
<dbReference type="InterPro" id="IPR016187">
    <property type="entry name" value="CTDL_fold"/>
</dbReference>
<dbReference type="PROSITE" id="PS50923">
    <property type="entry name" value="SUSHI"/>
    <property type="match status" value="2"/>
</dbReference>
<protein>
    <submittedName>
        <fullName evidence="14">Uncharacterized protein</fullName>
    </submittedName>
</protein>